<feature type="compositionally biased region" description="Polar residues" evidence="3">
    <location>
        <begin position="475"/>
        <end position="507"/>
    </location>
</feature>
<gene>
    <name evidence="4" type="ORF">TR110035</name>
</gene>
<feature type="compositionally biased region" description="Low complexity" evidence="3">
    <location>
        <begin position="384"/>
        <end position="393"/>
    </location>
</feature>
<feature type="repeat" description="ANK" evidence="2">
    <location>
        <begin position="206"/>
        <end position="238"/>
    </location>
</feature>
<dbReference type="PANTHER" id="PTHR24179:SF29">
    <property type="entry name" value="LD46604P"/>
    <property type="match status" value="1"/>
</dbReference>
<dbReference type="Pfam" id="PF12796">
    <property type="entry name" value="Ank_2"/>
    <property type="match status" value="2"/>
</dbReference>
<dbReference type="InterPro" id="IPR036770">
    <property type="entry name" value="Ankyrin_rpt-contain_sf"/>
</dbReference>
<dbReference type="PANTHER" id="PTHR24179">
    <property type="entry name" value="PROTEIN PHOSPHATASE 1 REGULATORY SUBUNIT 12"/>
    <property type="match status" value="1"/>
</dbReference>
<reference evidence="4" key="1">
    <citation type="submission" date="2016-01" db="EMBL/GenBank/DDBJ databases">
        <title>Reference transcriptome for the parasite Schistocephalus solidus: insights into the molecular evolution of parasitism.</title>
        <authorList>
            <person name="Hebert F.O."/>
            <person name="Grambauer S."/>
            <person name="Barber I."/>
            <person name="Landry C.R."/>
            <person name="Aubin-Horth N."/>
        </authorList>
    </citation>
    <scope>NUCLEOTIDE SEQUENCE</scope>
</reference>
<name>A0A0X3NZZ0_SCHSO</name>
<keyword evidence="2" id="KW-0040">ANK repeat</keyword>
<dbReference type="AlphaFoldDB" id="A0A0X3NZZ0"/>
<dbReference type="PRINTS" id="PR01415">
    <property type="entry name" value="ANKYRIN"/>
</dbReference>
<dbReference type="InterPro" id="IPR051226">
    <property type="entry name" value="PP1_Regulatory_Subunit"/>
</dbReference>
<organism evidence="4">
    <name type="scientific">Schistocephalus solidus</name>
    <name type="common">Tapeworm</name>
    <dbReference type="NCBI Taxonomy" id="70667"/>
    <lineage>
        <taxon>Eukaryota</taxon>
        <taxon>Metazoa</taxon>
        <taxon>Spiralia</taxon>
        <taxon>Lophotrochozoa</taxon>
        <taxon>Platyhelminthes</taxon>
        <taxon>Cestoda</taxon>
        <taxon>Eucestoda</taxon>
        <taxon>Diphyllobothriidea</taxon>
        <taxon>Diphyllobothriidae</taxon>
        <taxon>Schistocephalus</taxon>
    </lineage>
</organism>
<dbReference type="GO" id="GO:0017020">
    <property type="term" value="F:myosin phosphatase regulator activity"/>
    <property type="evidence" value="ECO:0007669"/>
    <property type="project" value="TreeGrafter"/>
</dbReference>
<proteinExistence type="predicted"/>
<dbReference type="PROSITE" id="PS50088">
    <property type="entry name" value="ANK_REPEAT"/>
    <property type="match status" value="4"/>
</dbReference>
<feature type="compositionally biased region" description="Polar residues" evidence="3">
    <location>
        <begin position="636"/>
        <end position="654"/>
    </location>
</feature>
<dbReference type="Gene3D" id="1.25.40.20">
    <property type="entry name" value="Ankyrin repeat-containing domain"/>
    <property type="match status" value="2"/>
</dbReference>
<feature type="repeat" description="ANK" evidence="2">
    <location>
        <begin position="239"/>
        <end position="271"/>
    </location>
</feature>
<dbReference type="EMBL" id="GEEE01017911">
    <property type="protein sequence ID" value="JAP45314.1"/>
    <property type="molecule type" value="Transcribed_RNA"/>
</dbReference>
<dbReference type="GO" id="GO:0005737">
    <property type="term" value="C:cytoplasm"/>
    <property type="evidence" value="ECO:0007669"/>
    <property type="project" value="TreeGrafter"/>
</dbReference>
<feature type="compositionally biased region" description="Low complexity" evidence="3">
    <location>
        <begin position="526"/>
        <end position="545"/>
    </location>
</feature>
<dbReference type="GO" id="GO:0004857">
    <property type="term" value="F:enzyme inhibitor activity"/>
    <property type="evidence" value="ECO:0007669"/>
    <property type="project" value="TreeGrafter"/>
</dbReference>
<feature type="compositionally biased region" description="Polar residues" evidence="3">
    <location>
        <begin position="597"/>
        <end position="628"/>
    </location>
</feature>
<feature type="repeat" description="ANK" evidence="2">
    <location>
        <begin position="78"/>
        <end position="110"/>
    </location>
</feature>
<feature type="compositionally biased region" description="Polar residues" evidence="3">
    <location>
        <begin position="401"/>
        <end position="410"/>
    </location>
</feature>
<protein>
    <submittedName>
        <fullName evidence="4">Uncharacterized protein</fullName>
    </submittedName>
</protein>
<feature type="region of interest" description="Disordered" evidence="3">
    <location>
        <begin position="384"/>
        <end position="665"/>
    </location>
</feature>
<evidence type="ECO:0000313" key="4">
    <source>
        <dbReference type="EMBL" id="JAP45314.1"/>
    </source>
</evidence>
<accession>A0A0X3NZZ0</accession>
<feature type="compositionally biased region" description="Basic and acidic residues" evidence="3">
    <location>
        <begin position="426"/>
        <end position="435"/>
    </location>
</feature>
<dbReference type="PROSITE" id="PS50297">
    <property type="entry name" value="ANK_REP_REGION"/>
    <property type="match status" value="4"/>
</dbReference>
<evidence type="ECO:0000256" key="2">
    <source>
        <dbReference type="PROSITE-ProRule" id="PRU00023"/>
    </source>
</evidence>
<keyword evidence="1" id="KW-0677">Repeat</keyword>
<dbReference type="InterPro" id="IPR002110">
    <property type="entry name" value="Ankyrin_rpt"/>
</dbReference>
<dbReference type="SMART" id="SM00248">
    <property type="entry name" value="ANK"/>
    <property type="match status" value="5"/>
</dbReference>
<evidence type="ECO:0000256" key="3">
    <source>
        <dbReference type="SAM" id="MobiDB-lite"/>
    </source>
</evidence>
<dbReference type="SUPFAM" id="SSF48403">
    <property type="entry name" value="Ankyrin repeat"/>
    <property type="match status" value="1"/>
</dbReference>
<sequence length="665" mass="73327">MSGIDIGRIERARENRRQQLLNWERFDKECKIKPKKRRGKHVAFGSGTVFFEAAARDDFDEVKRLLEENVNPDVQNEDGLTALHQCCINNSIDMSILLLDHGANVNATDKELWTPLHAAATCGHKELCDLLIKRGADLLALNVDGNMPYDLCEDDDTLMLVESQMAARDVTQEQIDEIRLRPEREMLEDLEKRRAKGDDLSQLDSQGAAPIHIACACGYVDVARFLLECRVDPQIPDSDGWLPIHIAVCWAQMDIIELLVAYGADMNLPTQSGQTVYTISDSKDLRERLSDIWARRDELMRGVKRQPLGFQNSRSSVRRRSSMVLRRSVREKRNLTVMEARLEKQLGEREEAKLAQEMSNGLESLPLSVQSPSFTTTLAPTTTMVSNSQNVSPPVQPPPRANSSNKTVSSAGVIGEGQQITNFRNPDIDRGDHLLPRVSQNRFLEAPEVPNNATSDSKLCTMPPMPPPRAKKNGASDSTKNRNSSPQCSGPTSPAVNNSPADSNFSSLDKPPMSEKKTLAALARGSVTTPATSASPSSSVDSTSTEQAAKPRRIPPRDYILPVTDERTSPRRIVNGSGRRVKQIPANSPSHGDGSAVSETLRTDTPSNPTSLKGSNPSNGQQAQQTNVDTRRRYSVDNTRQENSPSGSHKTSINIPRPSGCCRLM</sequence>
<feature type="repeat" description="ANK" evidence="2">
    <location>
        <begin position="111"/>
        <end position="143"/>
    </location>
</feature>
<evidence type="ECO:0000256" key="1">
    <source>
        <dbReference type="ARBA" id="ARBA00022737"/>
    </source>
</evidence>